<reference evidence="1 2" key="1">
    <citation type="submission" date="2023-01" db="EMBL/GenBank/DDBJ databases">
        <authorList>
            <person name="Kreplak J."/>
        </authorList>
    </citation>
    <scope>NUCLEOTIDE SEQUENCE [LARGE SCALE GENOMIC DNA]</scope>
</reference>
<gene>
    <name evidence="1" type="ORF">VFH_IV190680</name>
</gene>
<dbReference type="EMBL" id="OX451739">
    <property type="protein sequence ID" value="CAI8610612.1"/>
    <property type="molecule type" value="Genomic_DNA"/>
</dbReference>
<evidence type="ECO:0000313" key="2">
    <source>
        <dbReference type="Proteomes" id="UP001157006"/>
    </source>
</evidence>
<evidence type="ECO:0000313" key="1">
    <source>
        <dbReference type="EMBL" id="CAI8610612.1"/>
    </source>
</evidence>
<keyword evidence="2" id="KW-1185">Reference proteome</keyword>
<organism evidence="1 2">
    <name type="scientific">Vicia faba</name>
    <name type="common">Broad bean</name>
    <name type="synonym">Faba vulgaris</name>
    <dbReference type="NCBI Taxonomy" id="3906"/>
    <lineage>
        <taxon>Eukaryota</taxon>
        <taxon>Viridiplantae</taxon>
        <taxon>Streptophyta</taxon>
        <taxon>Embryophyta</taxon>
        <taxon>Tracheophyta</taxon>
        <taxon>Spermatophyta</taxon>
        <taxon>Magnoliopsida</taxon>
        <taxon>eudicotyledons</taxon>
        <taxon>Gunneridae</taxon>
        <taxon>Pentapetalae</taxon>
        <taxon>rosids</taxon>
        <taxon>fabids</taxon>
        <taxon>Fabales</taxon>
        <taxon>Fabaceae</taxon>
        <taxon>Papilionoideae</taxon>
        <taxon>50 kb inversion clade</taxon>
        <taxon>NPAAA clade</taxon>
        <taxon>Hologalegina</taxon>
        <taxon>IRL clade</taxon>
        <taxon>Fabeae</taxon>
        <taxon>Vicia</taxon>
    </lineage>
</organism>
<dbReference type="AlphaFoldDB" id="A0AAV1AJT9"/>
<name>A0AAV1AJT9_VICFA</name>
<protein>
    <submittedName>
        <fullName evidence="1">Uncharacterized protein</fullName>
    </submittedName>
</protein>
<dbReference type="Proteomes" id="UP001157006">
    <property type="component" value="Chromosome 4"/>
</dbReference>
<accession>A0AAV1AJT9</accession>
<proteinExistence type="predicted"/>
<sequence>MDLYSTVNALYDLRACLSGEDTSVWVACTPIIMSTTLEMYHNDCVKLRFDNASKHPRSLQILDNGIYKELTTSETLSLGRTSLDLCVVMEAPS</sequence>